<keyword evidence="1" id="KW-1133">Transmembrane helix</keyword>
<dbReference type="EMBL" id="JACHMG010000001">
    <property type="protein sequence ID" value="MBB4686829.1"/>
    <property type="molecule type" value="Genomic_DNA"/>
</dbReference>
<organism evidence="2 3">
    <name type="scientific">Amycolatopsis jiangsuensis</name>
    <dbReference type="NCBI Taxonomy" id="1181879"/>
    <lineage>
        <taxon>Bacteria</taxon>
        <taxon>Bacillati</taxon>
        <taxon>Actinomycetota</taxon>
        <taxon>Actinomycetes</taxon>
        <taxon>Pseudonocardiales</taxon>
        <taxon>Pseudonocardiaceae</taxon>
        <taxon>Amycolatopsis</taxon>
    </lineage>
</organism>
<feature type="transmembrane region" description="Helical" evidence="1">
    <location>
        <begin position="7"/>
        <end position="26"/>
    </location>
</feature>
<dbReference type="Proteomes" id="UP000581769">
    <property type="component" value="Unassembled WGS sequence"/>
</dbReference>
<proteinExistence type="predicted"/>
<feature type="transmembrane region" description="Helical" evidence="1">
    <location>
        <begin position="46"/>
        <end position="69"/>
    </location>
</feature>
<gene>
    <name evidence="2" type="ORF">BJY18_004314</name>
</gene>
<keyword evidence="3" id="KW-1185">Reference proteome</keyword>
<dbReference type="AlphaFoldDB" id="A0A840IZ88"/>
<evidence type="ECO:0000256" key="1">
    <source>
        <dbReference type="SAM" id="Phobius"/>
    </source>
</evidence>
<comment type="caution">
    <text evidence="2">The sequence shown here is derived from an EMBL/GenBank/DDBJ whole genome shotgun (WGS) entry which is preliminary data.</text>
</comment>
<evidence type="ECO:0000313" key="2">
    <source>
        <dbReference type="EMBL" id="MBB4686829.1"/>
    </source>
</evidence>
<name>A0A840IZ88_9PSEU</name>
<dbReference type="RefSeq" id="WP_184781629.1">
    <property type="nucleotide sequence ID" value="NZ_JACHMG010000001.1"/>
</dbReference>
<keyword evidence="1" id="KW-0812">Transmembrane</keyword>
<keyword evidence="1" id="KW-0472">Membrane</keyword>
<sequence>MNTRPLLLVLSVVLAGFFVVCLVFLLHELHVPYPAAVGSWLDGHDWLKWTAAAGTVLSAVSIAPLTMLVDRR</sequence>
<accession>A0A840IZ88</accession>
<reference evidence="2 3" key="1">
    <citation type="submission" date="2020-08" db="EMBL/GenBank/DDBJ databases">
        <title>Sequencing the genomes of 1000 actinobacteria strains.</title>
        <authorList>
            <person name="Klenk H.-P."/>
        </authorList>
    </citation>
    <scope>NUCLEOTIDE SEQUENCE [LARGE SCALE GENOMIC DNA]</scope>
    <source>
        <strain evidence="2 3">DSM 45859</strain>
    </source>
</reference>
<protein>
    <submittedName>
        <fullName evidence="2">Uncharacterized protein</fullName>
    </submittedName>
</protein>
<evidence type="ECO:0000313" key="3">
    <source>
        <dbReference type="Proteomes" id="UP000581769"/>
    </source>
</evidence>